<dbReference type="EMBL" id="CM001219">
    <property type="protein sequence ID" value="AES73665.2"/>
    <property type="molecule type" value="Genomic_DNA"/>
</dbReference>
<keyword evidence="1 2" id="KW-0812">Transmembrane</keyword>
<dbReference type="HOGENOM" id="CLU_1909790_0_0_1"/>
<feature type="transmembrane region" description="Helical" evidence="1">
    <location>
        <begin position="76"/>
        <end position="100"/>
    </location>
</feature>
<evidence type="ECO:0000313" key="4">
    <source>
        <dbReference type="Proteomes" id="UP000002051"/>
    </source>
</evidence>
<keyword evidence="1" id="KW-1133">Transmembrane helix</keyword>
<keyword evidence="4" id="KW-1185">Reference proteome</keyword>
<reference evidence="2 4" key="1">
    <citation type="journal article" date="2011" name="Nature">
        <title>The Medicago genome provides insight into the evolution of rhizobial symbioses.</title>
        <authorList>
            <person name="Young N.D."/>
            <person name="Debelle F."/>
            <person name="Oldroyd G.E."/>
            <person name="Geurts R."/>
            <person name="Cannon S.B."/>
            <person name="Udvardi M.K."/>
            <person name="Benedito V.A."/>
            <person name="Mayer K.F."/>
            <person name="Gouzy J."/>
            <person name="Schoof H."/>
            <person name="Van de Peer Y."/>
            <person name="Proost S."/>
            <person name="Cook D.R."/>
            <person name="Meyers B.C."/>
            <person name="Spannagl M."/>
            <person name="Cheung F."/>
            <person name="De Mita S."/>
            <person name="Krishnakumar V."/>
            <person name="Gundlach H."/>
            <person name="Zhou S."/>
            <person name="Mudge J."/>
            <person name="Bharti A.K."/>
            <person name="Murray J.D."/>
            <person name="Naoumkina M.A."/>
            <person name="Rosen B."/>
            <person name="Silverstein K.A."/>
            <person name="Tang H."/>
            <person name="Rombauts S."/>
            <person name="Zhao P.X."/>
            <person name="Zhou P."/>
            <person name="Barbe V."/>
            <person name="Bardou P."/>
            <person name="Bechner M."/>
            <person name="Bellec A."/>
            <person name="Berger A."/>
            <person name="Berges H."/>
            <person name="Bidwell S."/>
            <person name="Bisseling T."/>
            <person name="Choisne N."/>
            <person name="Couloux A."/>
            <person name="Denny R."/>
            <person name="Deshpande S."/>
            <person name="Dai X."/>
            <person name="Doyle J.J."/>
            <person name="Dudez A.M."/>
            <person name="Farmer A.D."/>
            <person name="Fouteau S."/>
            <person name="Franken C."/>
            <person name="Gibelin C."/>
            <person name="Gish J."/>
            <person name="Goldstein S."/>
            <person name="Gonzalez A.J."/>
            <person name="Green P.J."/>
            <person name="Hallab A."/>
            <person name="Hartog M."/>
            <person name="Hua A."/>
            <person name="Humphray S.J."/>
            <person name="Jeong D.H."/>
            <person name="Jing Y."/>
            <person name="Jocker A."/>
            <person name="Kenton S.M."/>
            <person name="Kim D.J."/>
            <person name="Klee K."/>
            <person name="Lai H."/>
            <person name="Lang C."/>
            <person name="Lin S."/>
            <person name="Macmil S.L."/>
            <person name="Magdelenat G."/>
            <person name="Matthews L."/>
            <person name="McCorrison J."/>
            <person name="Monaghan E.L."/>
            <person name="Mun J.H."/>
            <person name="Najar F.Z."/>
            <person name="Nicholson C."/>
            <person name="Noirot C."/>
            <person name="O'Bleness M."/>
            <person name="Paule C.R."/>
            <person name="Poulain J."/>
            <person name="Prion F."/>
            <person name="Qin B."/>
            <person name="Qu C."/>
            <person name="Retzel E.F."/>
            <person name="Riddle C."/>
            <person name="Sallet E."/>
            <person name="Samain S."/>
            <person name="Samson N."/>
            <person name="Sanders I."/>
            <person name="Saurat O."/>
            <person name="Scarpelli C."/>
            <person name="Schiex T."/>
            <person name="Segurens B."/>
            <person name="Severin A.J."/>
            <person name="Sherrier D.J."/>
            <person name="Shi R."/>
            <person name="Sims S."/>
            <person name="Singer S.R."/>
            <person name="Sinharoy S."/>
            <person name="Sterck L."/>
            <person name="Viollet A."/>
            <person name="Wang B.B."/>
            <person name="Wang K."/>
            <person name="Wang M."/>
            <person name="Wang X."/>
            <person name="Warfsmann J."/>
            <person name="Weissenbach J."/>
            <person name="White D.D."/>
            <person name="White J.D."/>
            <person name="Wiley G.B."/>
            <person name="Wincker P."/>
            <person name="Xing Y."/>
            <person name="Yang L."/>
            <person name="Yao Z."/>
            <person name="Ying F."/>
            <person name="Zhai J."/>
            <person name="Zhou L."/>
            <person name="Zuber A."/>
            <person name="Denarie J."/>
            <person name="Dixon R.A."/>
            <person name="May G.D."/>
            <person name="Schwartz D.C."/>
            <person name="Rogers J."/>
            <person name="Quetier F."/>
            <person name="Town C.D."/>
            <person name="Roe B.A."/>
        </authorList>
    </citation>
    <scope>NUCLEOTIDE SEQUENCE [LARGE SCALE GENOMIC DNA]</scope>
    <source>
        <strain evidence="2">A17</strain>
        <strain evidence="3 4">cv. Jemalong A17</strain>
    </source>
</reference>
<keyword evidence="1" id="KW-0472">Membrane</keyword>
<dbReference type="EnsemblPlants" id="AES73665">
    <property type="protein sequence ID" value="AES73665"/>
    <property type="gene ID" value="MTR_3g107450"/>
</dbReference>
<reference evidence="3" key="3">
    <citation type="submission" date="2015-04" db="UniProtKB">
        <authorList>
            <consortium name="EnsemblPlants"/>
        </authorList>
    </citation>
    <scope>IDENTIFICATION</scope>
    <source>
        <strain evidence="3">cv. Jemalong A17</strain>
    </source>
</reference>
<proteinExistence type="predicted"/>
<reference evidence="2 4" key="2">
    <citation type="journal article" date="2014" name="BMC Genomics">
        <title>An improved genome release (version Mt4.0) for the model legume Medicago truncatula.</title>
        <authorList>
            <person name="Tang H."/>
            <person name="Krishnakumar V."/>
            <person name="Bidwell S."/>
            <person name="Rosen B."/>
            <person name="Chan A."/>
            <person name="Zhou S."/>
            <person name="Gentzbittel L."/>
            <person name="Childs K.L."/>
            <person name="Yandell M."/>
            <person name="Gundlach H."/>
            <person name="Mayer K.F."/>
            <person name="Schwartz D.C."/>
            <person name="Town C.D."/>
        </authorList>
    </citation>
    <scope>GENOME REANNOTATION</scope>
    <source>
        <strain evidence="3 4">cv. Jemalong A17</strain>
    </source>
</reference>
<protein>
    <submittedName>
        <fullName evidence="2">Transmembrane protein, putative</fullName>
    </submittedName>
</protein>
<dbReference type="Proteomes" id="UP000002051">
    <property type="component" value="Chromosome 3"/>
</dbReference>
<evidence type="ECO:0000313" key="3">
    <source>
        <dbReference type="EnsemblPlants" id="AES73665"/>
    </source>
</evidence>
<dbReference type="AlphaFoldDB" id="G7JB37"/>
<evidence type="ECO:0000313" key="2">
    <source>
        <dbReference type="EMBL" id="AES73665.2"/>
    </source>
</evidence>
<accession>G7JB37</accession>
<gene>
    <name evidence="2" type="ordered locus">MTR_3g107450</name>
</gene>
<accession>A0A0C3VQL7</accession>
<name>G7JB37_MEDTR</name>
<organism evidence="2 4">
    <name type="scientific">Medicago truncatula</name>
    <name type="common">Barrel medic</name>
    <name type="synonym">Medicago tribuloides</name>
    <dbReference type="NCBI Taxonomy" id="3880"/>
    <lineage>
        <taxon>Eukaryota</taxon>
        <taxon>Viridiplantae</taxon>
        <taxon>Streptophyta</taxon>
        <taxon>Embryophyta</taxon>
        <taxon>Tracheophyta</taxon>
        <taxon>Spermatophyta</taxon>
        <taxon>Magnoliopsida</taxon>
        <taxon>eudicotyledons</taxon>
        <taxon>Gunneridae</taxon>
        <taxon>Pentapetalae</taxon>
        <taxon>rosids</taxon>
        <taxon>fabids</taxon>
        <taxon>Fabales</taxon>
        <taxon>Fabaceae</taxon>
        <taxon>Papilionoideae</taxon>
        <taxon>50 kb inversion clade</taxon>
        <taxon>NPAAA clade</taxon>
        <taxon>Hologalegina</taxon>
        <taxon>IRL clade</taxon>
        <taxon>Trifolieae</taxon>
        <taxon>Medicago</taxon>
    </lineage>
</organism>
<evidence type="ECO:0000256" key="1">
    <source>
        <dbReference type="SAM" id="Phobius"/>
    </source>
</evidence>
<sequence length="133" mass="13997">MFHPLNFFGDHGGSSEVYYGCKSSPFPKKLRSSSWLSMSLTHDFASDDIHNLSKTLVAVTCNAATYMIIYHSGEDFGASGFVLIASAAVLLPAAICGAVLRGLLCKGAGFDAAVCVGGHFSCSDVHFSAVLVQ</sequence>